<keyword evidence="1" id="KW-0479">Metal-binding</keyword>
<evidence type="ECO:0000259" key="6">
    <source>
        <dbReference type="PROSITE" id="PS50950"/>
    </source>
</evidence>
<dbReference type="SUPFAM" id="SSF53098">
    <property type="entry name" value="Ribonuclease H-like"/>
    <property type="match status" value="1"/>
</dbReference>
<evidence type="ECO:0000313" key="7">
    <source>
        <dbReference type="EMBL" id="KAF2903986.1"/>
    </source>
</evidence>
<evidence type="ECO:0000256" key="3">
    <source>
        <dbReference type="ARBA" id="ARBA00022833"/>
    </source>
</evidence>
<reference evidence="7" key="1">
    <citation type="submission" date="2019-08" db="EMBL/GenBank/DDBJ databases">
        <title>The genome of the North American firefly Photinus pyralis.</title>
        <authorList>
            <consortium name="Photinus pyralis genome working group"/>
            <person name="Fallon T.R."/>
            <person name="Sander Lower S.E."/>
            <person name="Weng J.-K."/>
        </authorList>
    </citation>
    <scope>NUCLEOTIDE SEQUENCE</scope>
    <source>
        <strain evidence="7">TRF0915ILg1</strain>
        <tissue evidence="7">Whole body</tissue>
    </source>
</reference>
<dbReference type="InterPro" id="IPR026516">
    <property type="entry name" value="THAP1/10"/>
</dbReference>
<proteinExistence type="predicted"/>
<organism evidence="7 8">
    <name type="scientific">Ignelater luminosus</name>
    <name type="common">Cucubano</name>
    <name type="synonym">Pyrophorus luminosus</name>
    <dbReference type="NCBI Taxonomy" id="2038154"/>
    <lineage>
        <taxon>Eukaryota</taxon>
        <taxon>Metazoa</taxon>
        <taxon>Ecdysozoa</taxon>
        <taxon>Arthropoda</taxon>
        <taxon>Hexapoda</taxon>
        <taxon>Insecta</taxon>
        <taxon>Pterygota</taxon>
        <taxon>Neoptera</taxon>
        <taxon>Endopterygota</taxon>
        <taxon>Coleoptera</taxon>
        <taxon>Polyphaga</taxon>
        <taxon>Elateriformia</taxon>
        <taxon>Elateroidea</taxon>
        <taxon>Elateridae</taxon>
        <taxon>Agrypninae</taxon>
        <taxon>Pyrophorini</taxon>
        <taxon>Ignelater</taxon>
    </lineage>
</organism>
<dbReference type="InterPro" id="IPR012337">
    <property type="entry name" value="RNaseH-like_sf"/>
</dbReference>
<dbReference type="AlphaFoldDB" id="A0A8K0DGW2"/>
<evidence type="ECO:0000256" key="1">
    <source>
        <dbReference type="ARBA" id="ARBA00022723"/>
    </source>
</evidence>
<keyword evidence="3" id="KW-0862">Zinc</keyword>
<accession>A0A8K0DGW2</accession>
<evidence type="ECO:0000256" key="5">
    <source>
        <dbReference type="PROSITE-ProRule" id="PRU00309"/>
    </source>
</evidence>
<dbReference type="SMART" id="SM00980">
    <property type="entry name" value="THAP"/>
    <property type="match status" value="1"/>
</dbReference>
<dbReference type="InterPro" id="IPR036397">
    <property type="entry name" value="RNaseH_sf"/>
</dbReference>
<name>A0A8K0DGW2_IGNLU</name>
<dbReference type="PANTHER" id="PTHR46600">
    <property type="entry name" value="THAP DOMAIN-CONTAINING"/>
    <property type="match status" value="1"/>
</dbReference>
<dbReference type="Proteomes" id="UP000801492">
    <property type="component" value="Unassembled WGS sequence"/>
</dbReference>
<dbReference type="SUPFAM" id="SSF57716">
    <property type="entry name" value="Glucocorticoid receptor-like (DNA-binding domain)"/>
    <property type="match status" value="1"/>
</dbReference>
<dbReference type="PANTHER" id="PTHR46600:SF11">
    <property type="entry name" value="THAP DOMAIN-CONTAINING PROTEIN 10"/>
    <property type="match status" value="1"/>
</dbReference>
<sequence length="421" mass="47675">MPYTCCAIGCNSSTGNPDISLFRFPKDHERCNIWKTKIKNGNIDKFTAEMCYNKLRLCSKHFEIEMFSSMQMNRLKSTAIPTVFSAGSETEMIQSKVEVHAEEDIDLNPLPLRDDFIEVEMNSSEFRDTETIFDSSNGMESSFKLLSSIELDLMVTSPSSPPPAVHIDVVDYRHWDNVTEQNGFEYVTGYLARKCCERHSCDLCIGYIFGSGVALANKLKNNHGKFVSPNLTINVNTQVNINTDTFDDRWLSNYSFKNIGKKYDFVCTGKTKKADNKLENITTELNINCDKAHDALHDVVMLDQVLNKLNITKNDLLGSFFSWDDACKKIKFLQNLPVSMKELKLLKDCASTGIRKKNGRCKRDLLKEAYKKDKYTGILQILGKDENGVVKIRDIYTNSKGASLENSTVSRYSLDLFASSA</sequence>
<keyword evidence="4 5" id="KW-0238">DNA-binding</keyword>
<dbReference type="GO" id="GO:0043565">
    <property type="term" value="F:sequence-specific DNA binding"/>
    <property type="evidence" value="ECO:0007669"/>
    <property type="project" value="InterPro"/>
</dbReference>
<dbReference type="Gene3D" id="3.30.420.10">
    <property type="entry name" value="Ribonuclease H-like superfamily/Ribonuclease H"/>
    <property type="match status" value="1"/>
</dbReference>
<evidence type="ECO:0000256" key="2">
    <source>
        <dbReference type="ARBA" id="ARBA00022771"/>
    </source>
</evidence>
<dbReference type="InterPro" id="IPR006612">
    <property type="entry name" value="THAP_Znf"/>
</dbReference>
<feature type="domain" description="THAP-type" evidence="6">
    <location>
        <begin position="1"/>
        <end position="84"/>
    </location>
</feature>
<keyword evidence="8" id="KW-1185">Reference proteome</keyword>
<comment type="caution">
    <text evidence="7">The sequence shown here is derived from an EMBL/GenBank/DDBJ whole genome shotgun (WGS) entry which is preliminary data.</text>
</comment>
<dbReference type="EMBL" id="VTPC01000883">
    <property type="protein sequence ID" value="KAF2903986.1"/>
    <property type="molecule type" value="Genomic_DNA"/>
</dbReference>
<dbReference type="GO" id="GO:0008270">
    <property type="term" value="F:zinc ion binding"/>
    <property type="evidence" value="ECO:0007669"/>
    <property type="project" value="UniProtKB-KW"/>
</dbReference>
<dbReference type="OrthoDB" id="7683421at2759"/>
<evidence type="ECO:0000256" key="4">
    <source>
        <dbReference type="ARBA" id="ARBA00023125"/>
    </source>
</evidence>
<protein>
    <recommendedName>
        <fullName evidence="6">THAP-type domain-containing protein</fullName>
    </recommendedName>
</protein>
<evidence type="ECO:0000313" key="8">
    <source>
        <dbReference type="Proteomes" id="UP000801492"/>
    </source>
</evidence>
<dbReference type="PROSITE" id="PS50950">
    <property type="entry name" value="ZF_THAP"/>
    <property type="match status" value="1"/>
</dbReference>
<dbReference type="SMART" id="SM00692">
    <property type="entry name" value="DM3"/>
    <property type="match status" value="1"/>
</dbReference>
<gene>
    <name evidence="7" type="ORF">ILUMI_02186</name>
</gene>
<dbReference type="Pfam" id="PF05485">
    <property type="entry name" value="THAP"/>
    <property type="match status" value="1"/>
</dbReference>
<keyword evidence="2 5" id="KW-0863">Zinc-finger</keyword>